<dbReference type="InterPro" id="IPR020807">
    <property type="entry name" value="PKS_DH"/>
</dbReference>
<evidence type="ECO:0000256" key="2">
    <source>
        <dbReference type="ARBA" id="ARBA00022553"/>
    </source>
</evidence>
<dbReference type="PROSITE" id="PS00012">
    <property type="entry name" value="PHOSPHOPANTETHEINE"/>
    <property type="match status" value="1"/>
</dbReference>
<dbReference type="SMART" id="SM00822">
    <property type="entry name" value="PKS_KR"/>
    <property type="match status" value="1"/>
</dbReference>
<dbReference type="Pfam" id="PF00668">
    <property type="entry name" value="Condensation"/>
    <property type="match status" value="1"/>
</dbReference>
<keyword evidence="4" id="KW-0808">Transferase</keyword>
<evidence type="ECO:0000313" key="12">
    <source>
        <dbReference type="EMBL" id="KAH7012418.1"/>
    </source>
</evidence>
<dbReference type="EMBL" id="JAGTJR010000085">
    <property type="protein sequence ID" value="KAH7012418.1"/>
    <property type="molecule type" value="Genomic_DNA"/>
</dbReference>
<dbReference type="InterPro" id="IPR049552">
    <property type="entry name" value="PKS_DH_N"/>
</dbReference>
<sequence length="2306" mass="250816">MTTQYEDVLTKRRDVYSEIPKDRFNVQGFYSKSNKTRGTVGLNLSKKRGYFLQKQFPDIFDNEFFRISEREAMAIDPQHRLVLEVVYEALEDAGIKLDNIGGTKTSVFVGNSASDYHQLNSRVLEQYPDYMATGTPIYLLANRVSFFYNLLGPSHTVDTACSSSLTYFHLGNTSLQTGEADFSIIAGSALSLHPLLWCSLSDVRMLSSNARCRTFNAAANGYGRAEAVCAVVLRRRSDALRAQNTIRAVVCGTGTGHDGSKEGLTVPSSKAQAQLFADTLQYVEAHGTGTERGDPAEVQAIRNVFSYSHASRLAIGSVKSNLGHSKAVSGLTGLIKTVLCLEKAKILPNMHFSTPNPNIDFTSCNVEVPTKARPWPVCGVRRAAVNSFGYGGANAHTILEAHSTVDAGKEEEEEEEEKNKEKGKRPYLRTFSVASSVEALAQDLEAAERTWVRAPRSSPRLGFVFTGQGAHVTPRWSCAEELMRPDDESRLHDSRISQPVCTALQLALVDLLRAWAVTPVAVVGHSSGECAAAYCAGALDLPAAMTCAYFRGLCMAEHAAPGGRMMAVGMSADAAERELERAGCAGRVCVAAVNSPASVTLSGDGDAIVQLADTLRQRGVFHRLLRVDRAFHSPHMAPGAAALRRVLAEAPAFAAGQPRLRMCSSLTGRDGRARAMDAAYWADSMTEPVRFHDALVEMLFDAHDEAADAAAVDALVEIGPHSALQAPSREALHALRLSIPYFGTLVRGRPALASLLELAGRLFAFGYSVDLGRANAPRAHATPAATVRGLPTYAWDHKRFWAEPRASREERQRSHRHELLGAPIPGMPASRPSWRNALRFSELSWLSEHVIEGAVVVPGAALLSMALEAAAATATASVARIHLREVHFRSPVVVTERDSGTEVIFELAPAAVSAGGQSDEWWTFAVFSFDADGRETLNCRGMIAAEAGPPAEAEAEAEAARPACRYTSLRRATTYRIPTLSLAKDANAVQIGRGLRTWESATGIKVGNGLALTALSSQPDSTSRTRAESYVVHPAVLDACFHLGAIGASSLPGVARIQEALVPTYIEAVTVEGVMVEAAAAAASPSAPLWAQARAHFAAEGRLTHDASVHLTTTDSTVIYMRGVRQSGLGSRQTAEDRCRTLFFRIRWRPAFDQLGLAHAPPHVDSLMPILETFVHQFPGSSILHITRSLDLAVDLVRFARRVRSITPFNPAAPFPPHEQERALCLNSRIEFEEALPEGHYDLVILGPDAGEFRVAPLLKPCGFVVAPTECGLDEPSFCAVLHAGRLGAWKKQQVAEARDNGDQTLLSIIISGNTVSPLAAAIEARWAGRAARLPLEAVGMGQPVGEKFIVVAGLENEPTFTDLHKQQHAAVRNLLTAPEPRNVVWLTRSATHKTTLPEQAPVHGLLRYARSENASLRAVWLDLPPVFDADLSAQHALQLLDRAVVDDEFAQRDRVLHVPRVEADEELNRKLPHLANKTAVRESRRHHGTVRDLGLSIGRVGLLNTLAFLANGEVEVEVAAASLSFRDVAIAMGIIDDNAGFGTNNNAGHGLRIRDRVVVLSPGQGIRTLLRAPAAQCTPLPDGLDHVQATSFPSVLLTAYYSLVHFCLIHSAAGGVGQMAVQVALRQKARRVLLRDRFGLADDIIFHSRDTTLAGPLLDATWMYIRKRDIHKNRRLDMQPFRRNATYTAEFRAQMLSTCFKLVSSGQVLPPAPIRTFSYSEVQRAFREIQRGKSPSRNIAILPPLEKYYLLYGGLGGIGRRARKFAFLSRSADSGQPQLASKGAALLVDVTDYVRAIRACGTLGGVFHAAMVLRDGMYAHITLDDWHACVLPKARGAYNLHEATLGCDGLDFFVYFSSVSAVAGPPGQANYAAANYYLDALICHRRERGLPESTMNLGAVANIGVVAEDEALAETIARLGTDQLAEDEVWAQVKIAVRASSKMPEGVEQHRTLTGIDLPRKALERMAKPLLRNLHLYASSTADGSAAVRGHQSLAKQLQTAPLADRTALLLASFITQLATVAATPASDINSANDLSHYGLDSLVAIKLRSWFNQVASVDVPLFDITHANNAIHGSAAPATPAASATTNTPVSLQSDEVAEIKQRLVEPAVIPLTPFQRQKWNLHHALGDSSRLNRVHLLRHRINEVVPDPAVLEQAFSQLVLRNDILRTAYSVREGQPEQRILQGVPAPVRFTQLQHNPYPKSALQDFVSKIKEEAFNLTRSKVVRLAHVRLSDQEYALVLINHQIAMDARAYTSFIKQLIALSIAISKGKSTMSVPAPKLSHLDFTLWQQRLLASPGILKDLKW</sequence>
<feature type="active site" description="Proton acceptor; for dehydratase activity" evidence="7">
    <location>
        <position position="849"/>
    </location>
</feature>
<gene>
    <name evidence="12" type="ORF">B0J12DRAFT_777360</name>
</gene>
<dbReference type="SMART" id="SM00829">
    <property type="entry name" value="PKS_ER"/>
    <property type="match status" value="1"/>
</dbReference>
<dbReference type="Pfam" id="PF16197">
    <property type="entry name" value="KAsynt_C_assoc"/>
    <property type="match status" value="1"/>
</dbReference>
<dbReference type="InterPro" id="IPR057326">
    <property type="entry name" value="KR_dom"/>
</dbReference>
<dbReference type="SUPFAM" id="SSF53901">
    <property type="entry name" value="Thiolase-like"/>
    <property type="match status" value="1"/>
</dbReference>
<dbReference type="InterPro" id="IPR006162">
    <property type="entry name" value="Ppantetheine_attach_site"/>
</dbReference>
<dbReference type="InterPro" id="IPR023213">
    <property type="entry name" value="CAT-like_dom_sf"/>
</dbReference>
<dbReference type="InterPro" id="IPR036291">
    <property type="entry name" value="NAD(P)-bd_dom_sf"/>
</dbReference>
<dbReference type="SMART" id="SM00823">
    <property type="entry name" value="PKS_PP"/>
    <property type="match status" value="1"/>
</dbReference>
<evidence type="ECO:0000256" key="6">
    <source>
        <dbReference type="ARBA" id="ARBA00023268"/>
    </source>
</evidence>
<evidence type="ECO:0000256" key="3">
    <source>
        <dbReference type="ARBA" id="ARBA00022598"/>
    </source>
</evidence>
<dbReference type="Gene3D" id="3.90.180.10">
    <property type="entry name" value="Medium-chain alcohol dehydrogenases, catalytic domain"/>
    <property type="match status" value="1"/>
</dbReference>
<dbReference type="InterPro" id="IPR042104">
    <property type="entry name" value="PKS_dehydratase_sf"/>
</dbReference>
<evidence type="ECO:0000259" key="11">
    <source>
        <dbReference type="PROSITE" id="PS52019"/>
    </source>
</evidence>
<name>A0ABQ8FTE4_9PEZI</name>
<feature type="region of interest" description="Disordered" evidence="8">
    <location>
        <begin position="405"/>
        <end position="424"/>
    </location>
</feature>
<feature type="domain" description="PKS/mFAS DH" evidence="11">
    <location>
        <begin position="817"/>
        <end position="1135"/>
    </location>
</feature>
<dbReference type="CDD" id="cd05195">
    <property type="entry name" value="enoyl_red"/>
    <property type="match status" value="1"/>
</dbReference>
<evidence type="ECO:0000259" key="10">
    <source>
        <dbReference type="PROSITE" id="PS52004"/>
    </source>
</evidence>
<protein>
    <submittedName>
        <fullName evidence="12">Polyketide synthase</fullName>
    </submittedName>
</protein>
<dbReference type="Pfam" id="PF14765">
    <property type="entry name" value="PS-DH"/>
    <property type="match status" value="1"/>
</dbReference>
<evidence type="ECO:0000256" key="1">
    <source>
        <dbReference type="ARBA" id="ARBA00022450"/>
    </source>
</evidence>
<evidence type="ECO:0000256" key="7">
    <source>
        <dbReference type="PROSITE-ProRule" id="PRU01363"/>
    </source>
</evidence>
<dbReference type="Pfam" id="PF00698">
    <property type="entry name" value="Acyl_transf_1"/>
    <property type="match status" value="1"/>
</dbReference>
<dbReference type="InterPro" id="IPR014030">
    <property type="entry name" value="Ketoacyl_synth_N"/>
</dbReference>
<feature type="active site" description="Proton donor; for dehydratase activity" evidence="7">
    <location>
        <position position="1038"/>
    </location>
</feature>
<dbReference type="Gene3D" id="3.30.559.10">
    <property type="entry name" value="Chloramphenicol acetyltransferase-like domain"/>
    <property type="match status" value="1"/>
</dbReference>
<dbReference type="InterPro" id="IPR020806">
    <property type="entry name" value="PKS_PP-bd"/>
</dbReference>
<dbReference type="InterPro" id="IPR050091">
    <property type="entry name" value="PKS_NRPS_Biosynth_Enz"/>
</dbReference>
<dbReference type="SUPFAM" id="SSF52777">
    <property type="entry name" value="CoA-dependent acyltransferases"/>
    <property type="match status" value="1"/>
</dbReference>
<dbReference type="SUPFAM" id="SSF47336">
    <property type="entry name" value="ACP-like"/>
    <property type="match status" value="1"/>
</dbReference>
<dbReference type="InterPro" id="IPR013968">
    <property type="entry name" value="PKS_KR"/>
</dbReference>
<dbReference type="SUPFAM" id="SSF51735">
    <property type="entry name" value="NAD(P)-binding Rossmann-fold domains"/>
    <property type="match status" value="3"/>
</dbReference>
<dbReference type="Gene3D" id="3.40.50.720">
    <property type="entry name" value="NAD(P)-binding Rossmann-like Domain"/>
    <property type="match status" value="2"/>
</dbReference>
<keyword evidence="1" id="KW-0596">Phosphopantetheine</keyword>
<dbReference type="Pfam" id="PF00109">
    <property type="entry name" value="ketoacyl-synt"/>
    <property type="match status" value="1"/>
</dbReference>
<dbReference type="SUPFAM" id="SSF52151">
    <property type="entry name" value="FabD/lysophospholipase-like"/>
    <property type="match status" value="1"/>
</dbReference>
<feature type="region of interest" description="N-terminal hotdog fold" evidence="7">
    <location>
        <begin position="817"/>
        <end position="950"/>
    </location>
</feature>
<dbReference type="Pfam" id="PF08659">
    <property type="entry name" value="KR"/>
    <property type="match status" value="1"/>
</dbReference>
<dbReference type="InterPro" id="IPR018201">
    <property type="entry name" value="Ketoacyl_synth_AS"/>
</dbReference>
<dbReference type="Gene3D" id="3.40.366.10">
    <property type="entry name" value="Malonyl-Coenzyme A Acyl Carrier Protein, domain 2"/>
    <property type="match status" value="1"/>
</dbReference>
<dbReference type="InterPro" id="IPR049900">
    <property type="entry name" value="PKS_mFAS_DH"/>
</dbReference>
<accession>A0ABQ8FTE4</accession>
<comment type="caution">
    <text evidence="12">The sequence shown here is derived from an EMBL/GenBank/DDBJ whole genome shotgun (WGS) entry which is preliminary data.</text>
</comment>
<keyword evidence="13" id="KW-1185">Reference proteome</keyword>
<feature type="region of interest" description="C-terminal hotdog fold" evidence="7">
    <location>
        <begin position="965"/>
        <end position="1135"/>
    </location>
</feature>
<dbReference type="InterPro" id="IPR016035">
    <property type="entry name" value="Acyl_Trfase/lysoPLipase"/>
</dbReference>
<dbReference type="PANTHER" id="PTHR43775">
    <property type="entry name" value="FATTY ACID SYNTHASE"/>
    <property type="match status" value="1"/>
</dbReference>
<dbReference type="SUPFAM" id="SSF50129">
    <property type="entry name" value="GroES-like"/>
    <property type="match status" value="1"/>
</dbReference>
<dbReference type="SMART" id="SM00827">
    <property type="entry name" value="PKS_AT"/>
    <property type="match status" value="1"/>
</dbReference>
<dbReference type="Gene3D" id="3.10.129.110">
    <property type="entry name" value="Polyketide synthase dehydratase"/>
    <property type="match status" value="1"/>
</dbReference>
<dbReference type="PROSITE" id="PS52019">
    <property type="entry name" value="PKS_MFAS_DH"/>
    <property type="match status" value="1"/>
</dbReference>
<evidence type="ECO:0000256" key="5">
    <source>
        <dbReference type="ARBA" id="ARBA00023002"/>
    </source>
</evidence>
<dbReference type="InterPro" id="IPR016039">
    <property type="entry name" value="Thiolase-like"/>
</dbReference>
<dbReference type="Gene3D" id="3.40.47.10">
    <property type="match status" value="1"/>
</dbReference>
<evidence type="ECO:0000259" key="9">
    <source>
        <dbReference type="PROSITE" id="PS50075"/>
    </source>
</evidence>
<organism evidence="12 13">
    <name type="scientific">Macrophomina phaseolina</name>
    <dbReference type="NCBI Taxonomy" id="35725"/>
    <lineage>
        <taxon>Eukaryota</taxon>
        <taxon>Fungi</taxon>
        <taxon>Dikarya</taxon>
        <taxon>Ascomycota</taxon>
        <taxon>Pezizomycotina</taxon>
        <taxon>Dothideomycetes</taxon>
        <taxon>Dothideomycetes incertae sedis</taxon>
        <taxon>Botryosphaeriales</taxon>
        <taxon>Botryosphaeriaceae</taxon>
        <taxon>Macrophomina</taxon>
    </lineage>
</organism>
<dbReference type="SUPFAM" id="SSF55048">
    <property type="entry name" value="Probable ACP-binding domain of malonyl-CoA ACP transacylase"/>
    <property type="match status" value="1"/>
</dbReference>
<dbReference type="Pfam" id="PF02801">
    <property type="entry name" value="Ketoacyl-synt_C"/>
    <property type="match status" value="1"/>
</dbReference>
<dbReference type="Pfam" id="PF21089">
    <property type="entry name" value="PKS_DH_N"/>
    <property type="match status" value="1"/>
</dbReference>
<proteinExistence type="predicted"/>
<feature type="domain" description="Carrier" evidence="9">
    <location>
        <begin position="2006"/>
        <end position="2084"/>
    </location>
</feature>
<dbReference type="InterPro" id="IPR032821">
    <property type="entry name" value="PKS_assoc"/>
</dbReference>
<dbReference type="InterPro" id="IPR009081">
    <property type="entry name" value="PP-bd_ACP"/>
</dbReference>
<dbReference type="InterPro" id="IPR020843">
    <property type="entry name" value="ER"/>
</dbReference>
<dbReference type="PROSITE" id="PS50075">
    <property type="entry name" value="CARRIER"/>
    <property type="match status" value="1"/>
</dbReference>
<dbReference type="InterPro" id="IPR049551">
    <property type="entry name" value="PKS_DH_C"/>
</dbReference>
<reference evidence="12 13" key="1">
    <citation type="journal article" date="2021" name="Nat. Commun.">
        <title>Genetic determinants of endophytism in the Arabidopsis root mycobiome.</title>
        <authorList>
            <person name="Mesny F."/>
            <person name="Miyauchi S."/>
            <person name="Thiergart T."/>
            <person name="Pickel B."/>
            <person name="Atanasova L."/>
            <person name="Karlsson M."/>
            <person name="Huettel B."/>
            <person name="Barry K.W."/>
            <person name="Haridas S."/>
            <person name="Chen C."/>
            <person name="Bauer D."/>
            <person name="Andreopoulos W."/>
            <person name="Pangilinan J."/>
            <person name="LaButti K."/>
            <person name="Riley R."/>
            <person name="Lipzen A."/>
            <person name="Clum A."/>
            <person name="Drula E."/>
            <person name="Henrissat B."/>
            <person name="Kohler A."/>
            <person name="Grigoriev I.V."/>
            <person name="Martin F.M."/>
            <person name="Hacquard S."/>
        </authorList>
    </citation>
    <scope>NUCLEOTIDE SEQUENCE [LARGE SCALE GENOMIC DNA]</scope>
    <source>
        <strain evidence="12 13">MPI-SDFR-AT-0080</strain>
    </source>
</reference>
<dbReference type="PROSITE" id="PS52004">
    <property type="entry name" value="KS3_2"/>
    <property type="match status" value="1"/>
</dbReference>
<evidence type="ECO:0000256" key="4">
    <source>
        <dbReference type="ARBA" id="ARBA00022679"/>
    </source>
</evidence>
<keyword evidence="5" id="KW-0560">Oxidoreductase</keyword>
<dbReference type="PROSITE" id="PS00606">
    <property type="entry name" value="KS3_1"/>
    <property type="match status" value="1"/>
</dbReference>
<dbReference type="PANTHER" id="PTHR43775:SF29">
    <property type="entry name" value="ASPERFURANONE POLYKETIDE SYNTHASE AFOG-RELATED"/>
    <property type="match status" value="1"/>
</dbReference>
<keyword evidence="3" id="KW-0436">Ligase</keyword>
<feature type="domain" description="Ketosynthase family 3 (KS3)" evidence="10">
    <location>
        <begin position="1"/>
        <end position="401"/>
    </location>
</feature>
<dbReference type="InterPro" id="IPR020841">
    <property type="entry name" value="PKS_Beta-ketoAc_synthase_dom"/>
</dbReference>
<dbReference type="CDD" id="cd00833">
    <property type="entry name" value="PKS"/>
    <property type="match status" value="1"/>
</dbReference>
<dbReference type="SMART" id="SM00825">
    <property type="entry name" value="PKS_KS"/>
    <property type="match status" value="1"/>
</dbReference>
<dbReference type="Proteomes" id="UP000774617">
    <property type="component" value="Unassembled WGS sequence"/>
</dbReference>
<dbReference type="InterPro" id="IPR001242">
    <property type="entry name" value="Condensation_dom"/>
</dbReference>
<keyword evidence="2" id="KW-0597">Phosphoprotein</keyword>
<dbReference type="SMART" id="SM00826">
    <property type="entry name" value="PKS_DH"/>
    <property type="match status" value="1"/>
</dbReference>
<dbReference type="InterPro" id="IPR011032">
    <property type="entry name" value="GroES-like_sf"/>
</dbReference>
<keyword evidence="6" id="KW-0511">Multifunctional enzyme</keyword>
<evidence type="ECO:0000256" key="8">
    <source>
        <dbReference type="SAM" id="MobiDB-lite"/>
    </source>
</evidence>
<dbReference type="InterPro" id="IPR016036">
    <property type="entry name" value="Malonyl_transacylase_ACP-bd"/>
</dbReference>
<dbReference type="Pfam" id="PF00550">
    <property type="entry name" value="PP-binding"/>
    <property type="match status" value="1"/>
</dbReference>
<dbReference type="InterPro" id="IPR036736">
    <property type="entry name" value="ACP-like_sf"/>
</dbReference>
<dbReference type="InterPro" id="IPR001227">
    <property type="entry name" value="Ac_transferase_dom_sf"/>
</dbReference>
<dbReference type="InterPro" id="IPR014031">
    <property type="entry name" value="Ketoacyl_synth_C"/>
</dbReference>
<evidence type="ECO:0000313" key="13">
    <source>
        <dbReference type="Proteomes" id="UP000774617"/>
    </source>
</evidence>
<dbReference type="InterPro" id="IPR014043">
    <property type="entry name" value="Acyl_transferase_dom"/>
</dbReference>